<feature type="region of interest" description="Disordered" evidence="1">
    <location>
        <begin position="47"/>
        <end position="68"/>
    </location>
</feature>
<dbReference type="InParanoid" id="M1DVT5"/>
<evidence type="ECO:0008006" key="4">
    <source>
        <dbReference type="Google" id="ProtNLM"/>
    </source>
</evidence>
<protein>
    <recommendedName>
        <fullName evidence="4">Integrase core domain containing protein</fullName>
    </recommendedName>
</protein>
<reference evidence="2" key="2">
    <citation type="submission" date="2015-06" db="UniProtKB">
        <authorList>
            <consortium name="EnsemblPlants"/>
        </authorList>
    </citation>
    <scope>IDENTIFICATION</scope>
    <source>
        <strain evidence="2">DM1-3 516 R44</strain>
    </source>
</reference>
<dbReference type="Proteomes" id="UP000011115">
    <property type="component" value="Unassembled WGS sequence"/>
</dbReference>
<evidence type="ECO:0000256" key="1">
    <source>
        <dbReference type="SAM" id="MobiDB-lite"/>
    </source>
</evidence>
<dbReference type="Gramene" id="PGSC0003DMT400095215">
    <property type="protein sequence ID" value="PGSC0003DMT400095215"/>
    <property type="gene ID" value="PGSC0003DMG400044786"/>
</dbReference>
<keyword evidence="3" id="KW-1185">Reference proteome</keyword>
<dbReference type="HOGENOM" id="CLU_2376927_0_0_1"/>
<organism evidence="2 3">
    <name type="scientific">Solanum tuberosum</name>
    <name type="common">Potato</name>
    <dbReference type="NCBI Taxonomy" id="4113"/>
    <lineage>
        <taxon>Eukaryota</taxon>
        <taxon>Viridiplantae</taxon>
        <taxon>Streptophyta</taxon>
        <taxon>Embryophyta</taxon>
        <taxon>Tracheophyta</taxon>
        <taxon>Spermatophyta</taxon>
        <taxon>Magnoliopsida</taxon>
        <taxon>eudicotyledons</taxon>
        <taxon>Gunneridae</taxon>
        <taxon>Pentapetalae</taxon>
        <taxon>asterids</taxon>
        <taxon>lamiids</taxon>
        <taxon>Solanales</taxon>
        <taxon>Solanaceae</taxon>
        <taxon>Solanoideae</taxon>
        <taxon>Solaneae</taxon>
        <taxon>Solanum</taxon>
    </lineage>
</organism>
<evidence type="ECO:0000313" key="2">
    <source>
        <dbReference type="EnsemblPlants" id="PGSC0003DMT400095215"/>
    </source>
</evidence>
<accession>M1DVT5</accession>
<dbReference type="AlphaFoldDB" id="M1DVT5"/>
<evidence type="ECO:0000313" key="3">
    <source>
        <dbReference type="Proteomes" id="UP000011115"/>
    </source>
</evidence>
<name>M1DVT5_SOLTU</name>
<proteinExistence type="predicted"/>
<reference evidence="3" key="1">
    <citation type="journal article" date="2011" name="Nature">
        <title>Genome sequence and analysis of the tuber crop potato.</title>
        <authorList>
            <consortium name="The Potato Genome Sequencing Consortium"/>
        </authorList>
    </citation>
    <scope>NUCLEOTIDE SEQUENCE [LARGE SCALE GENOMIC DNA]</scope>
    <source>
        <strain evidence="3">cv. DM1-3 516 R44</strain>
    </source>
</reference>
<dbReference type="PaxDb" id="4113-PGSC0003DMT400095215"/>
<sequence>MPYRWGRRSKTEITLSEPQTMVHQHEPWVRPSSVDEDMNTQRANARRMGDDNVNKAAPPQTHQAPIDPLVENVTHVKFRSTIQMLTQAVTAQAKR</sequence>
<dbReference type="EnsemblPlants" id="PGSC0003DMT400095215">
    <property type="protein sequence ID" value="PGSC0003DMT400095215"/>
    <property type="gene ID" value="PGSC0003DMG400044786"/>
</dbReference>